<dbReference type="InterPro" id="IPR025326">
    <property type="entry name" value="DUF4232"/>
</dbReference>
<proteinExistence type="predicted"/>
<feature type="compositionally biased region" description="Low complexity" evidence="1">
    <location>
        <begin position="41"/>
        <end position="73"/>
    </location>
</feature>
<keyword evidence="3" id="KW-0449">Lipoprotein</keyword>
<evidence type="ECO:0000256" key="2">
    <source>
        <dbReference type="SAM" id="SignalP"/>
    </source>
</evidence>
<accession>A0A0M3QIK3</accession>
<organism evidence="3">
    <name type="scientific">Streptomyces pristinaespiralis</name>
    <dbReference type="NCBI Taxonomy" id="38300"/>
    <lineage>
        <taxon>Bacteria</taxon>
        <taxon>Bacillati</taxon>
        <taxon>Actinomycetota</taxon>
        <taxon>Actinomycetes</taxon>
        <taxon>Kitasatosporales</taxon>
        <taxon>Streptomycetaceae</taxon>
        <taxon>Streptomyces</taxon>
    </lineage>
</organism>
<reference evidence="3 4" key="1">
    <citation type="submission" date="2015-08" db="EMBL/GenBank/DDBJ databases">
        <title>Genome sequence of the pristinamycin over-producing bacterium Streptomyces pristinaespiralis HCCB10218.</title>
        <authorList>
            <person name="Tian J."/>
            <person name="Yang J."/>
            <person name="Li L."/>
            <person name="Ruan L."/>
            <person name="Wei W."/>
            <person name="Zheng G."/>
            <person name="Wei Z."/>
            <person name="Yang S."/>
            <person name="Ge M."/>
            <person name="Jiang W."/>
            <person name="Lu Y."/>
        </authorList>
    </citation>
    <scope>NUCLEOTIDE SEQUENCE [LARGE SCALE GENOMIC DNA]</scope>
    <source>
        <strain evidence="3 4">HCCB 10218</strain>
    </source>
</reference>
<dbReference type="PATRIC" id="fig|38300.4.peg.3513"/>
<dbReference type="STRING" id="38300.SPRI_3343"/>
<feature type="chain" id="PRO_5044292050" evidence="2">
    <location>
        <begin position="27"/>
        <end position="247"/>
    </location>
</feature>
<dbReference type="KEGG" id="spri:SPRI_3343"/>
<dbReference type="RefSeq" id="WP_053557044.1">
    <property type="nucleotide sequence ID" value="NZ_CP011340.1"/>
</dbReference>
<gene>
    <name evidence="3" type="ORF">SPRI_3343</name>
</gene>
<dbReference type="GeneID" id="97238715"/>
<dbReference type="EMBL" id="CP011340">
    <property type="protein sequence ID" value="ALC21649.1"/>
    <property type="molecule type" value="Genomic_DNA"/>
</dbReference>
<evidence type="ECO:0000313" key="4">
    <source>
        <dbReference type="Proteomes" id="UP000060513"/>
    </source>
</evidence>
<dbReference type="Pfam" id="PF14016">
    <property type="entry name" value="DUF4232"/>
    <property type="match status" value="1"/>
</dbReference>
<evidence type="ECO:0000256" key="1">
    <source>
        <dbReference type="SAM" id="MobiDB-lite"/>
    </source>
</evidence>
<evidence type="ECO:0000313" key="3">
    <source>
        <dbReference type="EMBL" id="ALC21649.1"/>
    </source>
</evidence>
<feature type="compositionally biased region" description="Gly residues" evidence="1">
    <location>
        <begin position="74"/>
        <end position="102"/>
    </location>
</feature>
<feature type="signal peptide" evidence="2">
    <location>
        <begin position="1"/>
        <end position="26"/>
    </location>
</feature>
<dbReference type="OrthoDB" id="3854042at2"/>
<name>A0A0M3QIK3_STRPR</name>
<dbReference type="AlphaFoldDB" id="A0A0M3QIK3"/>
<sequence>MRTNLIRSTAVAATALIAALSLTACQSDDGARDEGAAPSTSAPAAQKPAPDPTATPASDPAASANPPADKPAGNGNGKGSSGGSAGTGGTGGAAAGSGGGTEDAGPVMTACGADVKVTYSTVRRPINHALLTMTNTGSEPCNAYHAPLLRFDDGQAATAVNSGSRPQAVVTIAPGESAYASIMLAAADGSGTDGRTAAKLAVSFAPRSGSGSTDAAPAVISLPADTYTDTSTNVTYWQSTMDDALMY</sequence>
<dbReference type="Proteomes" id="UP000060513">
    <property type="component" value="Chromosome"/>
</dbReference>
<feature type="region of interest" description="Disordered" evidence="1">
    <location>
        <begin position="27"/>
        <end position="103"/>
    </location>
</feature>
<protein>
    <submittedName>
        <fullName evidence="3">Lipoprotein</fullName>
    </submittedName>
</protein>
<dbReference type="PROSITE" id="PS51257">
    <property type="entry name" value="PROKAR_LIPOPROTEIN"/>
    <property type="match status" value="1"/>
</dbReference>
<keyword evidence="2" id="KW-0732">Signal</keyword>